<feature type="chain" id="PRO_5015436159" description="C4-dicarboxylate ABC transporter substrate-binding protein" evidence="1">
    <location>
        <begin position="22"/>
        <end position="357"/>
    </location>
</feature>
<protein>
    <recommendedName>
        <fullName evidence="4">C4-dicarboxylate ABC transporter substrate-binding protein</fullName>
    </recommendedName>
</protein>
<evidence type="ECO:0000256" key="1">
    <source>
        <dbReference type="SAM" id="SignalP"/>
    </source>
</evidence>
<dbReference type="SUPFAM" id="SSF53850">
    <property type="entry name" value="Periplasmic binding protein-like II"/>
    <property type="match status" value="1"/>
</dbReference>
<evidence type="ECO:0008006" key="4">
    <source>
        <dbReference type="Google" id="ProtNLM"/>
    </source>
</evidence>
<keyword evidence="3" id="KW-1185">Reference proteome</keyword>
<keyword evidence="1" id="KW-0732">Signal</keyword>
<feature type="signal peptide" evidence="1">
    <location>
        <begin position="1"/>
        <end position="21"/>
    </location>
</feature>
<dbReference type="OrthoDB" id="9776669at2"/>
<dbReference type="Gene3D" id="3.40.190.10">
    <property type="entry name" value="Periplasmic binding protein-like II"/>
    <property type="match status" value="2"/>
</dbReference>
<evidence type="ECO:0000313" key="2">
    <source>
        <dbReference type="EMBL" id="PQA87619.1"/>
    </source>
</evidence>
<evidence type="ECO:0000313" key="3">
    <source>
        <dbReference type="Proteomes" id="UP000239504"/>
    </source>
</evidence>
<dbReference type="PANTHER" id="PTHR42941:SF1">
    <property type="entry name" value="SLL1037 PROTEIN"/>
    <property type="match status" value="1"/>
</dbReference>
<sequence length="357" mass="39069">MIRAQNLIAAACLLFAAPVMAEQSGGPVGETIEVGDTGWANKRPVFAAACPQGCPWGELGEFLKEAMAGYGYDIVLCRNCNRDRAPRLVSEAGAPPALQESDLEHGTKTRFDAPVDFGITASGMLADAYHGRGVYAKDGPYENLRLIARIEDPTFLLAAVHPDSDIASLDDIRKNKTPVKILAFGQGANEVLAYYGLTRENVEKWGGSINLGMGADADTEFDVIIDDLASPAQNLESVHWTNLSYAHDLVFLQLPDALLEDLAAQDDYQHVTVKWGLLRGVDREIETVGRNGEAFFARADTPDGAAYDIAKAIDEARGDLIWLIRRYSLEPRAVFKNQGVPLHPGAERYYRERGYIK</sequence>
<dbReference type="Proteomes" id="UP000239504">
    <property type="component" value="Unassembled WGS sequence"/>
</dbReference>
<gene>
    <name evidence="2" type="ORF">CW354_11115</name>
</gene>
<organism evidence="2 3">
    <name type="scientific">Hyphococcus luteus</name>
    <dbReference type="NCBI Taxonomy" id="2058213"/>
    <lineage>
        <taxon>Bacteria</taxon>
        <taxon>Pseudomonadati</taxon>
        <taxon>Pseudomonadota</taxon>
        <taxon>Alphaproteobacteria</taxon>
        <taxon>Parvularculales</taxon>
        <taxon>Parvularculaceae</taxon>
        <taxon>Hyphococcus</taxon>
    </lineage>
</organism>
<dbReference type="PANTHER" id="PTHR42941">
    <property type="entry name" value="SLL1037 PROTEIN"/>
    <property type="match status" value="1"/>
</dbReference>
<comment type="caution">
    <text evidence="2">The sequence shown here is derived from an EMBL/GenBank/DDBJ whole genome shotgun (WGS) entry which is preliminary data.</text>
</comment>
<dbReference type="AlphaFoldDB" id="A0A2S7K550"/>
<dbReference type="RefSeq" id="WP_104830157.1">
    <property type="nucleotide sequence ID" value="NZ_PJCH01000006.1"/>
</dbReference>
<accession>A0A2S7K550</accession>
<dbReference type="Pfam" id="PF16868">
    <property type="entry name" value="NMT1_3"/>
    <property type="match status" value="1"/>
</dbReference>
<dbReference type="EMBL" id="PJCH01000006">
    <property type="protein sequence ID" value="PQA87619.1"/>
    <property type="molecule type" value="Genomic_DNA"/>
</dbReference>
<proteinExistence type="predicted"/>
<name>A0A2S7K550_9PROT</name>
<reference evidence="2 3" key="1">
    <citation type="submission" date="2017-12" db="EMBL/GenBank/DDBJ databases">
        <authorList>
            <person name="Hurst M.R.H."/>
        </authorList>
    </citation>
    <scope>NUCLEOTIDE SEQUENCE [LARGE SCALE GENOMIC DNA]</scope>
    <source>
        <strain evidence="2 3">SY-3-19</strain>
    </source>
</reference>
<dbReference type="InterPro" id="IPR011852">
    <property type="entry name" value="TRAP_TAXI"/>
</dbReference>